<organism evidence="1 2">
    <name type="scientific">Rhododendron molle</name>
    <name type="common">Chinese azalea</name>
    <name type="synonym">Azalea mollis</name>
    <dbReference type="NCBI Taxonomy" id="49168"/>
    <lineage>
        <taxon>Eukaryota</taxon>
        <taxon>Viridiplantae</taxon>
        <taxon>Streptophyta</taxon>
        <taxon>Embryophyta</taxon>
        <taxon>Tracheophyta</taxon>
        <taxon>Spermatophyta</taxon>
        <taxon>Magnoliopsida</taxon>
        <taxon>eudicotyledons</taxon>
        <taxon>Gunneridae</taxon>
        <taxon>Pentapetalae</taxon>
        <taxon>asterids</taxon>
        <taxon>Ericales</taxon>
        <taxon>Ericaceae</taxon>
        <taxon>Ericoideae</taxon>
        <taxon>Rhodoreae</taxon>
        <taxon>Rhododendron</taxon>
    </lineage>
</organism>
<proteinExistence type="predicted"/>
<keyword evidence="2" id="KW-1185">Reference proteome</keyword>
<reference evidence="1" key="1">
    <citation type="submission" date="2022-02" db="EMBL/GenBank/DDBJ databases">
        <title>Plant Genome Project.</title>
        <authorList>
            <person name="Zhang R.-G."/>
        </authorList>
    </citation>
    <scope>NUCLEOTIDE SEQUENCE</scope>
    <source>
        <strain evidence="1">AT1</strain>
    </source>
</reference>
<dbReference type="Proteomes" id="UP001062846">
    <property type="component" value="Chromosome 6"/>
</dbReference>
<evidence type="ECO:0000313" key="1">
    <source>
        <dbReference type="EMBL" id="KAI8552656.1"/>
    </source>
</evidence>
<sequence>MRLAGDYQSTPWLHQAGEDQKHMRRVWKKIKNQRLALSTQVLTIDENKGVKKKQKTIEDLLGIPKAKNTKNTKKGGGRKKQKCVVFRAAAAAVALSVSSEDIRNRNRLIRLDAAQAAWTVTKIIGADYTGNEEEVVSKIMVMEEQDEVRAAQLIPKLN</sequence>
<dbReference type="EMBL" id="CM046393">
    <property type="protein sequence ID" value="KAI8552656.1"/>
    <property type="molecule type" value="Genomic_DNA"/>
</dbReference>
<accession>A0ACC0NHB6</accession>
<gene>
    <name evidence="1" type="ORF">RHMOL_Rhmol06G0282900</name>
</gene>
<protein>
    <submittedName>
        <fullName evidence="1">Uncharacterized protein</fullName>
    </submittedName>
</protein>
<name>A0ACC0NHB6_RHOML</name>
<comment type="caution">
    <text evidence="1">The sequence shown here is derived from an EMBL/GenBank/DDBJ whole genome shotgun (WGS) entry which is preliminary data.</text>
</comment>
<evidence type="ECO:0000313" key="2">
    <source>
        <dbReference type="Proteomes" id="UP001062846"/>
    </source>
</evidence>